<sequence>MSGRDRLKIRLARALRHMTPAHVVRTRLTKKTIQSFADQVGLVYFGYVDQRDGDHRPVRGHTVSHTHIDNHVCIGTVRGYDATVLIRNDVVQLHAPNAAAKTKRQRCHWLIVAIDLHTPRTVPHAYIGLKQHDVVYRSSYSHVRPLAIGNLAAYAPQFLSKYTVYGTPTHALEIEQLISPQIASVITSHFSKMSIEIDRGTVYVYSENEQPNEVQLERILSNALWIAEAIDTAYGAEL</sequence>
<accession>A0ABY8WW27</accession>
<evidence type="ECO:0000313" key="2">
    <source>
        <dbReference type="Proteomes" id="UP001177295"/>
    </source>
</evidence>
<dbReference type="Proteomes" id="UP001177295">
    <property type="component" value="Chromosome"/>
</dbReference>
<organism evidence="1 2">
    <name type="scientific">Candidatus Southlakia epibionticum</name>
    <dbReference type="NCBI Taxonomy" id="3043284"/>
    <lineage>
        <taxon>Bacteria</taxon>
        <taxon>Candidatus Saccharimonadota</taxon>
        <taxon>Candidatus Saccharimonadia</taxon>
        <taxon>Candidatus Saccharimonadales</taxon>
        <taxon>Candidatus Saccharimonadaceae</taxon>
        <taxon>Candidatus Southlakia</taxon>
    </lineage>
</organism>
<keyword evidence="2" id="KW-1185">Reference proteome</keyword>
<dbReference type="RefSeq" id="WP_376754411.1">
    <property type="nucleotide sequence ID" value="NZ_CP124550.1"/>
</dbReference>
<protein>
    <submittedName>
        <fullName evidence="1">Uncharacterized protein</fullName>
    </submittedName>
</protein>
<evidence type="ECO:0000313" key="1">
    <source>
        <dbReference type="EMBL" id="WIO46057.1"/>
    </source>
</evidence>
<gene>
    <name evidence="1" type="ORF">SEML1_0433</name>
</gene>
<reference evidence="1 2" key="1">
    <citation type="journal article" date="2023" name="Cell">
        <title>Genetic manipulation of Patescibacteria provides mechanistic insights into microbial dark matter and the epibiotic lifestyle.</title>
        <authorList>
            <person name="Wang Y."/>
            <person name="Gallagher L.A."/>
            <person name="Andrade P.A."/>
            <person name="Liu A."/>
            <person name="Humphreys I.R."/>
            <person name="Turkarslan S."/>
            <person name="Cutler K.J."/>
            <person name="Arrieta-Ortiz M.L."/>
            <person name="Li Y."/>
            <person name="Radey M.C."/>
            <person name="McLean J.S."/>
            <person name="Cong Q."/>
            <person name="Baker D."/>
            <person name="Baliga N.S."/>
            <person name="Peterson S.B."/>
            <person name="Mougous J.D."/>
        </authorList>
    </citation>
    <scope>NUCLEOTIDE SEQUENCE [LARGE SCALE GENOMIC DNA]</scope>
    <source>
        <strain evidence="1 2">ML1</strain>
    </source>
</reference>
<dbReference type="EMBL" id="CP124550">
    <property type="protein sequence ID" value="WIO46057.1"/>
    <property type="molecule type" value="Genomic_DNA"/>
</dbReference>
<name>A0ABY8WW27_9BACT</name>
<proteinExistence type="predicted"/>